<evidence type="ECO:0000256" key="2">
    <source>
        <dbReference type="SAM" id="SignalP"/>
    </source>
</evidence>
<reference evidence="4 5" key="1">
    <citation type="submission" date="2016-07" db="EMBL/GenBank/DDBJ databases">
        <title>Pervasive Adenine N6-methylation of Active Genes in Fungi.</title>
        <authorList>
            <consortium name="DOE Joint Genome Institute"/>
            <person name="Mondo S.J."/>
            <person name="Dannebaum R.O."/>
            <person name="Kuo R.C."/>
            <person name="Labutti K."/>
            <person name="Haridas S."/>
            <person name="Kuo A."/>
            <person name="Salamov A."/>
            <person name="Ahrendt S.R."/>
            <person name="Lipzen A."/>
            <person name="Sullivan W."/>
            <person name="Andreopoulos W.B."/>
            <person name="Clum A."/>
            <person name="Lindquist E."/>
            <person name="Daum C."/>
            <person name="Ramamoorthy G.K."/>
            <person name="Gryganskyi A."/>
            <person name="Culley D."/>
            <person name="Magnuson J.K."/>
            <person name="James T.Y."/>
            <person name="O'Malley M.A."/>
            <person name="Stajich J.E."/>
            <person name="Spatafora J.W."/>
            <person name="Visel A."/>
            <person name="Grigoriev I.V."/>
        </authorList>
    </citation>
    <scope>NUCLEOTIDE SEQUENCE [LARGE SCALE GENOMIC DNA]</scope>
    <source>
        <strain evidence="4 5">CBS 931.73</strain>
    </source>
</reference>
<accession>A0A1Y1YWF6</accession>
<protein>
    <recommendedName>
        <fullName evidence="3">Yeast cell wall synthesis Kre9/Knh1-like N-terminal domain-containing protein</fullName>
    </recommendedName>
</protein>
<feature type="signal peptide" evidence="2">
    <location>
        <begin position="1"/>
        <end position="16"/>
    </location>
</feature>
<dbReference type="OrthoDB" id="2260257at2759"/>
<organism evidence="4 5">
    <name type="scientific">Basidiobolus meristosporus CBS 931.73</name>
    <dbReference type="NCBI Taxonomy" id="1314790"/>
    <lineage>
        <taxon>Eukaryota</taxon>
        <taxon>Fungi</taxon>
        <taxon>Fungi incertae sedis</taxon>
        <taxon>Zoopagomycota</taxon>
        <taxon>Entomophthoromycotina</taxon>
        <taxon>Basidiobolomycetes</taxon>
        <taxon>Basidiobolales</taxon>
        <taxon>Basidiobolaceae</taxon>
        <taxon>Basidiobolus</taxon>
    </lineage>
</organism>
<feature type="chain" id="PRO_5011000110" description="Yeast cell wall synthesis Kre9/Knh1-like N-terminal domain-containing protein" evidence="2">
    <location>
        <begin position="17"/>
        <end position="129"/>
    </location>
</feature>
<evidence type="ECO:0000313" key="4">
    <source>
        <dbReference type="EMBL" id="ORY02398.1"/>
    </source>
</evidence>
<name>A0A1Y1YWF6_9FUNG</name>
<gene>
    <name evidence="4" type="ORF">K493DRAFT_386351</name>
</gene>
<dbReference type="InterPro" id="IPR018466">
    <property type="entry name" value="Kre9/Knh1-like_N"/>
</dbReference>
<keyword evidence="5" id="KW-1185">Reference proteome</keyword>
<dbReference type="Proteomes" id="UP000193498">
    <property type="component" value="Unassembled WGS sequence"/>
</dbReference>
<evidence type="ECO:0000256" key="1">
    <source>
        <dbReference type="ARBA" id="ARBA00022729"/>
    </source>
</evidence>
<dbReference type="EMBL" id="MCFE01000057">
    <property type="protein sequence ID" value="ORY02398.1"/>
    <property type="molecule type" value="Genomic_DNA"/>
</dbReference>
<sequence length="129" mass="14451">MYRLSIWLFLVPHISCLYITNPISATIWQVGGISVLHWEPAGSPSASLEIALLKGDPEDLKVVEIIGSQVESDLDGYSWVVPQDIDSGSDYVVGISRDKEWSYSHYFTIINSNDELDYRFTLPAVNSVE</sequence>
<evidence type="ECO:0000313" key="5">
    <source>
        <dbReference type="Proteomes" id="UP000193498"/>
    </source>
</evidence>
<evidence type="ECO:0000259" key="3">
    <source>
        <dbReference type="Pfam" id="PF10342"/>
    </source>
</evidence>
<dbReference type="AlphaFoldDB" id="A0A1Y1YWF6"/>
<proteinExistence type="predicted"/>
<dbReference type="Pfam" id="PF10342">
    <property type="entry name" value="Kre9_KNH"/>
    <property type="match status" value="1"/>
</dbReference>
<comment type="caution">
    <text evidence="4">The sequence shown here is derived from an EMBL/GenBank/DDBJ whole genome shotgun (WGS) entry which is preliminary data.</text>
</comment>
<feature type="domain" description="Yeast cell wall synthesis Kre9/Knh1-like N-terminal" evidence="3">
    <location>
        <begin position="22"/>
        <end position="109"/>
    </location>
</feature>
<dbReference type="InParanoid" id="A0A1Y1YWF6"/>
<keyword evidence="1 2" id="KW-0732">Signal</keyword>